<proteinExistence type="predicted"/>
<dbReference type="GO" id="GO:0004029">
    <property type="term" value="F:aldehyde dehydrogenase (NAD+) activity"/>
    <property type="evidence" value="ECO:0007669"/>
    <property type="project" value="TreeGrafter"/>
</dbReference>
<dbReference type="AlphaFoldDB" id="A0A4R1B5X8"/>
<dbReference type="Proteomes" id="UP000295443">
    <property type="component" value="Unassembled WGS sequence"/>
</dbReference>
<evidence type="ECO:0000259" key="1">
    <source>
        <dbReference type="Pfam" id="PF13460"/>
    </source>
</evidence>
<feature type="domain" description="NAD(P)-binding" evidence="1">
    <location>
        <begin position="10"/>
        <end position="200"/>
    </location>
</feature>
<reference evidence="2 3" key="1">
    <citation type="submission" date="2019-03" db="EMBL/GenBank/DDBJ databases">
        <title>Genome sequence of Thiobacillaceae bacterium LSR1, a sulfur-oxidizing bacterium isolated from freshwater sediment.</title>
        <authorList>
            <person name="Li S."/>
        </authorList>
    </citation>
    <scope>NUCLEOTIDE SEQUENCE [LARGE SCALE GENOMIC DNA]</scope>
    <source>
        <strain evidence="2 3">LSR1</strain>
    </source>
</reference>
<keyword evidence="3" id="KW-1185">Reference proteome</keyword>
<dbReference type="PANTHER" id="PTHR48079">
    <property type="entry name" value="PROTEIN YEEZ"/>
    <property type="match status" value="1"/>
</dbReference>
<name>A0A4R1B5X8_9PROT</name>
<accession>A0A4R1B5X8</accession>
<gene>
    <name evidence="2" type="ORF">EZJ19_13355</name>
</gene>
<evidence type="ECO:0000313" key="3">
    <source>
        <dbReference type="Proteomes" id="UP000295443"/>
    </source>
</evidence>
<comment type="caution">
    <text evidence="2">The sequence shown here is derived from an EMBL/GenBank/DDBJ whole genome shotgun (WGS) entry which is preliminary data.</text>
</comment>
<dbReference type="InterPro" id="IPR036291">
    <property type="entry name" value="NAD(P)-bd_dom_sf"/>
</dbReference>
<dbReference type="OrthoDB" id="9808276at2"/>
<dbReference type="RefSeq" id="WP_131448384.1">
    <property type="nucleotide sequence ID" value="NZ_SJZB01000046.1"/>
</dbReference>
<dbReference type="PANTHER" id="PTHR48079:SF6">
    <property type="entry name" value="NAD(P)-BINDING DOMAIN-CONTAINING PROTEIN-RELATED"/>
    <property type="match status" value="1"/>
</dbReference>
<dbReference type="GO" id="GO:0005737">
    <property type="term" value="C:cytoplasm"/>
    <property type="evidence" value="ECO:0007669"/>
    <property type="project" value="TreeGrafter"/>
</dbReference>
<dbReference type="Gene3D" id="3.40.50.720">
    <property type="entry name" value="NAD(P)-binding Rossmann-like Domain"/>
    <property type="match status" value="1"/>
</dbReference>
<dbReference type="EMBL" id="SJZB01000046">
    <property type="protein sequence ID" value="TCJ11947.1"/>
    <property type="molecule type" value="Genomic_DNA"/>
</dbReference>
<protein>
    <submittedName>
        <fullName evidence="2">SDR family oxidoreductase</fullName>
    </submittedName>
</protein>
<organism evidence="2 3">
    <name type="scientific">Parasulfuritortus cantonensis</name>
    <dbReference type="NCBI Taxonomy" id="2528202"/>
    <lineage>
        <taxon>Bacteria</taxon>
        <taxon>Pseudomonadati</taxon>
        <taxon>Pseudomonadota</taxon>
        <taxon>Betaproteobacteria</taxon>
        <taxon>Nitrosomonadales</taxon>
        <taxon>Thiobacillaceae</taxon>
        <taxon>Parasulfuritortus</taxon>
    </lineage>
</organism>
<dbReference type="InterPro" id="IPR051783">
    <property type="entry name" value="NAD(P)-dependent_oxidoreduct"/>
</dbReference>
<dbReference type="Pfam" id="PF13460">
    <property type="entry name" value="NAD_binding_10"/>
    <property type="match status" value="1"/>
</dbReference>
<sequence>MLRILIVGCGDVGLRAARLLRGRARVYGLLRSPERAAELRAAGVIPVPGDLDDRASLARLAGLADVVLHFAPPPPEGAADPRTRRLIGALGRASLPRTLIYVSTSGVYGDCAGAPVPETRPARPGNARARRRLDAERRLRAWAARTRVGLAILRAPGIYAGDRMPEERVRKGLPALLPEDDIYTNHIHAEDLAGLAVAALFRGRRNRVYNAVDDSGLKMADWFDVVADHIGVARPPRLARAEVMAAVTPAMRSFLSESRRMANRRLKTELRYALRYPSVREGLAGGA</sequence>
<dbReference type="SUPFAM" id="SSF51735">
    <property type="entry name" value="NAD(P)-binding Rossmann-fold domains"/>
    <property type="match status" value="1"/>
</dbReference>
<dbReference type="InterPro" id="IPR016040">
    <property type="entry name" value="NAD(P)-bd_dom"/>
</dbReference>
<evidence type="ECO:0000313" key="2">
    <source>
        <dbReference type="EMBL" id="TCJ11947.1"/>
    </source>
</evidence>
<dbReference type="CDD" id="cd05266">
    <property type="entry name" value="SDR_a4"/>
    <property type="match status" value="1"/>
</dbReference>